<gene>
    <name evidence="1" type="ORF">L2E82_06332</name>
</gene>
<evidence type="ECO:0000313" key="1">
    <source>
        <dbReference type="EMBL" id="KAI3792452.1"/>
    </source>
</evidence>
<comment type="caution">
    <text evidence="1">The sequence shown here is derived from an EMBL/GenBank/DDBJ whole genome shotgun (WGS) entry which is preliminary data.</text>
</comment>
<reference evidence="2" key="1">
    <citation type="journal article" date="2022" name="Mol. Ecol. Resour.">
        <title>The genomes of chicory, endive, great burdock and yacon provide insights into Asteraceae palaeo-polyploidization history and plant inulin production.</title>
        <authorList>
            <person name="Fan W."/>
            <person name="Wang S."/>
            <person name="Wang H."/>
            <person name="Wang A."/>
            <person name="Jiang F."/>
            <person name="Liu H."/>
            <person name="Zhao H."/>
            <person name="Xu D."/>
            <person name="Zhang Y."/>
        </authorList>
    </citation>
    <scope>NUCLEOTIDE SEQUENCE [LARGE SCALE GENOMIC DNA]</scope>
    <source>
        <strain evidence="2">cv. Punajuju</strain>
    </source>
</reference>
<name>A0ACB9HA77_CICIN</name>
<organism evidence="1 2">
    <name type="scientific">Cichorium intybus</name>
    <name type="common">Chicory</name>
    <dbReference type="NCBI Taxonomy" id="13427"/>
    <lineage>
        <taxon>Eukaryota</taxon>
        <taxon>Viridiplantae</taxon>
        <taxon>Streptophyta</taxon>
        <taxon>Embryophyta</taxon>
        <taxon>Tracheophyta</taxon>
        <taxon>Spermatophyta</taxon>
        <taxon>Magnoliopsida</taxon>
        <taxon>eudicotyledons</taxon>
        <taxon>Gunneridae</taxon>
        <taxon>Pentapetalae</taxon>
        <taxon>asterids</taxon>
        <taxon>campanulids</taxon>
        <taxon>Asterales</taxon>
        <taxon>Asteraceae</taxon>
        <taxon>Cichorioideae</taxon>
        <taxon>Cichorieae</taxon>
        <taxon>Cichoriinae</taxon>
        <taxon>Cichorium</taxon>
    </lineage>
</organism>
<evidence type="ECO:0000313" key="2">
    <source>
        <dbReference type="Proteomes" id="UP001055811"/>
    </source>
</evidence>
<sequence>MCRYHFIVYGLLTKINCSIYSCWCYAMRHICLIYASLNLRWKSLRMVSLMKRFRALVSPRAWFLNTTSSSFWKNLKLCSQYSNIQRNA</sequence>
<dbReference type="EMBL" id="CM042009">
    <property type="protein sequence ID" value="KAI3792452.1"/>
    <property type="molecule type" value="Genomic_DNA"/>
</dbReference>
<keyword evidence="2" id="KW-1185">Reference proteome</keyword>
<protein>
    <submittedName>
        <fullName evidence="1">Uncharacterized protein</fullName>
    </submittedName>
</protein>
<proteinExistence type="predicted"/>
<dbReference type="Proteomes" id="UP001055811">
    <property type="component" value="Linkage Group LG01"/>
</dbReference>
<accession>A0ACB9HA77</accession>
<reference evidence="1 2" key="2">
    <citation type="journal article" date="2022" name="Mol. Ecol. Resour.">
        <title>The genomes of chicory, endive, great burdock and yacon provide insights into Asteraceae paleo-polyploidization history and plant inulin production.</title>
        <authorList>
            <person name="Fan W."/>
            <person name="Wang S."/>
            <person name="Wang H."/>
            <person name="Wang A."/>
            <person name="Jiang F."/>
            <person name="Liu H."/>
            <person name="Zhao H."/>
            <person name="Xu D."/>
            <person name="Zhang Y."/>
        </authorList>
    </citation>
    <scope>NUCLEOTIDE SEQUENCE [LARGE SCALE GENOMIC DNA]</scope>
    <source>
        <strain evidence="2">cv. Punajuju</strain>
        <tissue evidence="1">Leaves</tissue>
    </source>
</reference>